<comment type="caution">
    <text evidence="1">The sequence shown here is derived from an EMBL/GenBank/DDBJ whole genome shotgun (WGS) entry which is preliminary data.</text>
</comment>
<dbReference type="RefSeq" id="WP_058848627.1">
    <property type="nucleotide sequence ID" value="NZ_LOCL01000034.1"/>
</dbReference>
<reference evidence="1 2" key="1">
    <citation type="submission" date="2015-12" db="EMBL/GenBank/DDBJ databases">
        <title>Draft genome sequence of Streptomyces silvensis ATCC 53525, a producer of novel hormone antagonists.</title>
        <authorList>
            <person name="Johnston C.W."/>
            <person name="Li Y."/>
            <person name="Magarvey N.A."/>
        </authorList>
    </citation>
    <scope>NUCLEOTIDE SEQUENCE [LARGE SCALE GENOMIC DNA]</scope>
    <source>
        <strain evidence="1 2">ATCC 53525</strain>
    </source>
</reference>
<sequence>MFTLILFAALLRPADPGALVAALGILLDQAGSIAAAVGPLALLHHLSQLCSLLSLPGQVRRLRRALPGAERAAPAPRRHRNARRLVGACDGLGSHGRTTMTDDLAQMTDPAQQYRAQQEAALALQDALCDGLRLGLPVLSWTITHGGVLCAKVLSHTPRTDFTAWAQHLNVEPEDLSRDGETILRVITDTGLPGRGRRVRVVLVATFRESSGQTSTAAA</sequence>
<dbReference type="EMBL" id="LOCL01000034">
    <property type="protein sequence ID" value="KUF17364.1"/>
    <property type="molecule type" value="Genomic_DNA"/>
</dbReference>
<organism evidence="1 2">
    <name type="scientific">Streptomyces silvensis</name>
    <dbReference type="NCBI Taxonomy" id="1765722"/>
    <lineage>
        <taxon>Bacteria</taxon>
        <taxon>Bacillati</taxon>
        <taxon>Actinomycetota</taxon>
        <taxon>Actinomycetes</taxon>
        <taxon>Kitasatosporales</taxon>
        <taxon>Streptomycetaceae</taxon>
        <taxon>Streptomyces</taxon>
    </lineage>
</organism>
<proteinExistence type="predicted"/>
<keyword evidence="2" id="KW-1185">Reference proteome</keyword>
<gene>
    <name evidence="1" type="ORF">AT728_16310</name>
</gene>
<dbReference type="Proteomes" id="UP000054804">
    <property type="component" value="Unassembled WGS sequence"/>
</dbReference>
<evidence type="ECO:0000313" key="1">
    <source>
        <dbReference type="EMBL" id="KUF17364.1"/>
    </source>
</evidence>
<evidence type="ECO:0000313" key="2">
    <source>
        <dbReference type="Proteomes" id="UP000054804"/>
    </source>
</evidence>
<protein>
    <submittedName>
        <fullName evidence="1">Uncharacterized protein</fullName>
    </submittedName>
</protein>
<name>A0A0W7X3F1_9ACTN</name>
<accession>A0A0W7X3F1</accession>
<dbReference type="AlphaFoldDB" id="A0A0W7X3F1"/>